<keyword evidence="2" id="KW-1185">Reference proteome</keyword>
<dbReference type="EMBL" id="CAJVPV010004323">
    <property type="protein sequence ID" value="CAG8571164.1"/>
    <property type="molecule type" value="Genomic_DNA"/>
</dbReference>
<protein>
    <submittedName>
        <fullName evidence="1">7763_t:CDS:1</fullName>
    </submittedName>
</protein>
<evidence type="ECO:0000313" key="1">
    <source>
        <dbReference type="EMBL" id="CAG8571164.1"/>
    </source>
</evidence>
<proteinExistence type="predicted"/>
<dbReference type="Proteomes" id="UP000789342">
    <property type="component" value="Unassembled WGS sequence"/>
</dbReference>
<evidence type="ECO:0000313" key="2">
    <source>
        <dbReference type="Proteomes" id="UP000789342"/>
    </source>
</evidence>
<name>A0A9N9G0Q3_9GLOM</name>
<sequence length="110" mass="12633">MSREVISSADEVANNPLVIQGVTVNPDLTPERFLEKVKGHLPRRGMLGKDIFDIVVQEEATNENDPRVLRVASTKLWLKTDAQLKEDYKTCAILVNRKIHEHRVKIFRQN</sequence>
<accession>A0A9N9G0Q3</accession>
<organism evidence="1 2">
    <name type="scientific">Acaulospora morrowiae</name>
    <dbReference type="NCBI Taxonomy" id="94023"/>
    <lineage>
        <taxon>Eukaryota</taxon>
        <taxon>Fungi</taxon>
        <taxon>Fungi incertae sedis</taxon>
        <taxon>Mucoromycota</taxon>
        <taxon>Glomeromycotina</taxon>
        <taxon>Glomeromycetes</taxon>
        <taxon>Diversisporales</taxon>
        <taxon>Acaulosporaceae</taxon>
        <taxon>Acaulospora</taxon>
    </lineage>
</organism>
<dbReference type="OrthoDB" id="10515525at2759"/>
<dbReference type="AlphaFoldDB" id="A0A9N9G0Q3"/>
<comment type="caution">
    <text evidence="1">The sequence shown here is derived from an EMBL/GenBank/DDBJ whole genome shotgun (WGS) entry which is preliminary data.</text>
</comment>
<gene>
    <name evidence="1" type="ORF">AMORRO_LOCUS6476</name>
</gene>
<reference evidence="1" key="1">
    <citation type="submission" date="2021-06" db="EMBL/GenBank/DDBJ databases">
        <authorList>
            <person name="Kallberg Y."/>
            <person name="Tangrot J."/>
            <person name="Rosling A."/>
        </authorList>
    </citation>
    <scope>NUCLEOTIDE SEQUENCE</scope>
    <source>
        <strain evidence="1">CL551</strain>
    </source>
</reference>